<accession>A0ABQ5HB16</accession>
<dbReference type="Proteomes" id="UP001151760">
    <property type="component" value="Unassembled WGS sequence"/>
</dbReference>
<proteinExistence type="predicted"/>
<evidence type="ECO:0000313" key="2">
    <source>
        <dbReference type="Proteomes" id="UP001151760"/>
    </source>
</evidence>
<name>A0ABQ5HB16_9ASTR</name>
<reference evidence="1" key="1">
    <citation type="journal article" date="2022" name="Int. J. Mol. Sci.">
        <title>Draft Genome of Tanacetum Coccineum: Genomic Comparison of Closely Related Tanacetum-Family Plants.</title>
        <authorList>
            <person name="Yamashiro T."/>
            <person name="Shiraishi A."/>
            <person name="Nakayama K."/>
            <person name="Satake H."/>
        </authorList>
    </citation>
    <scope>NUCLEOTIDE SEQUENCE</scope>
</reference>
<sequence length="648" mass="74233">MAYPCLHSPKTTKETSSICRIQRRPIRRIEDIVCEDSGRYQAWSLLQEPLIHRIQPIGYAVNLDNSTNNVLIPLDSWTSGLLEYKLPISSNKDALCGCFNYDRINVSRMDDPNITIKEYIRLEEQKARKRAIAFNDGVSSKILSCEPTVSSLNDEINFRILFDDFDDEDYTVVFDKNSFSYKIISTNDLKMDSENDNEKVNLTSLPSPKPKISCFDDLDFFKDFENEFPAIVYNDAQTSKLDLLTELILNPQHVDEFDLNDETSVSEYNEKERNILYFNDLFLFNIIHPDDLKSEKDNDDNKIDIIQFRGNGSFVMNLNVNIVIWNYYGMLFYLIMNSYVPFGIPFDPKWYYKDGVYIRMLRRPSTIDAQGQEVFTSQAWRRLFDIRGPLVYELILEFFSTFRFGEAVIDLDTARALQFHLGGSRRRMRWREFILALGLHTAEEMQTIGISSAGDFLGTTPSYTVIRDPILRLCHRLFAAGRKSGAHISGEQFVARLAEHFRLLTVEILQGLTVMAPALPVIDMAELVRLQIYEEIDDTWAWVASGLKRQPDAAAGAPEAAPQPPPPPVAAMTMSQRLWRLEEEMQGLRRDVVSLRGLVERSITDQGRFSTLMISCMAQLIEASGQTYQAFNGTFHGSFTSALLPETH</sequence>
<comment type="caution">
    <text evidence="1">The sequence shown here is derived from an EMBL/GenBank/DDBJ whole genome shotgun (WGS) entry which is preliminary data.</text>
</comment>
<evidence type="ECO:0000313" key="1">
    <source>
        <dbReference type="EMBL" id="GJT85086.1"/>
    </source>
</evidence>
<protein>
    <submittedName>
        <fullName evidence="1">Uncharacterized protein</fullName>
    </submittedName>
</protein>
<organism evidence="1 2">
    <name type="scientific">Tanacetum coccineum</name>
    <dbReference type="NCBI Taxonomy" id="301880"/>
    <lineage>
        <taxon>Eukaryota</taxon>
        <taxon>Viridiplantae</taxon>
        <taxon>Streptophyta</taxon>
        <taxon>Embryophyta</taxon>
        <taxon>Tracheophyta</taxon>
        <taxon>Spermatophyta</taxon>
        <taxon>Magnoliopsida</taxon>
        <taxon>eudicotyledons</taxon>
        <taxon>Gunneridae</taxon>
        <taxon>Pentapetalae</taxon>
        <taxon>asterids</taxon>
        <taxon>campanulids</taxon>
        <taxon>Asterales</taxon>
        <taxon>Asteraceae</taxon>
        <taxon>Asteroideae</taxon>
        <taxon>Anthemideae</taxon>
        <taxon>Anthemidinae</taxon>
        <taxon>Tanacetum</taxon>
    </lineage>
</organism>
<reference evidence="1" key="2">
    <citation type="submission" date="2022-01" db="EMBL/GenBank/DDBJ databases">
        <authorList>
            <person name="Yamashiro T."/>
            <person name="Shiraishi A."/>
            <person name="Satake H."/>
            <person name="Nakayama K."/>
        </authorList>
    </citation>
    <scope>NUCLEOTIDE SEQUENCE</scope>
</reference>
<gene>
    <name evidence="1" type="ORF">Tco_1066803</name>
</gene>
<keyword evidence="2" id="KW-1185">Reference proteome</keyword>
<dbReference type="EMBL" id="BQNB010019417">
    <property type="protein sequence ID" value="GJT85086.1"/>
    <property type="molecule type" value="Genomic_DNA"/>
</dbReference>